<dbReference type="EMBL" id="JAVFWL010000001">
    <property type="protein sequence ID" value="KAK6728617.1"/>
    <property type="molecule type" value="Genomic_DNA"/>
</dbReference>
<sequence>MKIIVISTLVVLIKSAPKCQRTQLFSFGARFKSTRLIEPPWDEHIAVLRRLGSPFERETFAHVMRSQEFKLLIEGYMLTNLQHKMVSFYHLMGKSKNKVAHFFYKRWPKERIVSRMMVVHGLHVILAANYRPKCQSRTRKSINEEETTLKDLNEADEETGLQINRKKKQFMKNVFFEEECNLKAPDRGNFVVRLP</sequence>
<name>A0ABR1BQF2_NECAM</name>
<dbReference type="Proteomes" id="UP001303046">
    <property type="component" value="Unassembled WGS sequence"/>
</dbReference>
<reference evidence="1 2" key="1">
    <citation type="submission" date="2023-08" db="EMBL/GenBank/DDBJ databases">
        <title>A Necator americanus chromosomal reference genome.</title>
        <authorList>
            <person name="Ilik V."/>
            <person name="Petrzelkova K.J."/>
            <person name="Pardy F."/>
            <person name="Fuh T."/>
            <person name="Niatou-Singa F.S."/>
            <person name="Gouil Q."/>
            <person name="Baker L."/>
            <person name="Ritchie M.E."/>
            <person name="Jex A.R."/>
            <person name="Gazzola D."/>
            <person name="Li H."/>
            <person name="Toshio Fujiwara R."/>
            <person name="Zhan B."/>
            <person name="Aroian R.V."/>
            <person name="Pafco B."/>
            <person name="Schwarz E.M."/>
        </authorList>
    </citation>
    <scope>NUCLEOTIDE SEQUENCE [LARGE SCALE GENOMIC DNA]</scope>
    <source>
        <strain evidence="1 2">Aroian</strain>
        <tissue evidence="1">Whole animal</tissue>
    </source>
</reference>
<organism evidence="1 2">
    <name type="scientific">Necator americanus</name>
    <name type="common">Human hookworm</name>
    <dbReference type="NCBI Taxonomy" id="51031"/>
    <lineage>
        <taxon>Eukaryota</taxon>
        <taxon>Metazoa</taxon>
        <taxon>Ecdysozoa</taxon>
        <taxon>Nematoda</taxon>
        <taxon>Chromadorea</taxon>
        <taxon>Rhabditida</taxon>
        <taxon>Rhabditina</taxon>
        <taxon>Rhabditomorpha</taxon>
        <taxon>Strongyloidea</taxon>
        <taxon>Ancylostomatidae</taxon>
        <taxon>Bunostominae</taxon>
        <taxon>Necator</taxon>
    </lineage>
</organism>
<gene>
    <name evidence="1" type="primary">Necator_chrI.g2080</name>
    <name evidence="1" type="ORF">RB195_005954</name>
</gene>
<comment type="caution">
    <text evidence="1">The sequence shown here is derived from an EMBL/GenBank/DDBJ whole genome shotgun (WGS) entry which is preliminary data.</text>
</comment>
<protein>
    <submittedName>
        <fullName evidence="1">Uncharacterized protein</fullName>
    </submittedName>
</protein>
<keyword evidence="2" id="KW-1185">Reference proteome</keyword>
<evidence type="ECO:0000313" key="1">
    <source>
        <dbReference type="EMBL" id="KAK6728617.1"/>
    </source>
</evidence>
<proteinExistence type="predicted"/>
<accession>A0ABR1BQF2</accession>
<evidence type="ECO:0000313" key="2">
    <source>
        <dbReference type="Proteomes" id="UP001303046"/>
    </source>
</evidence>